<feature type="region of interest" description="Disordered" evidence="10">
    <location>
        <begin position="45"/>
        <end position="90"/>
    </location>
</feature>
<dbReference type="GO" id="GO:0033281">
    <property type="term" value="C:TAT protein transport complex"/>
    <property type="evidence" value="ECO:0007669"/>
    <property type="project" value="UniProtKB-UniRule"/>
</dbReference>
<dbReference type="EMBL" id="CP020715">
    <property type="protein sequence ID" value="ARJ05308.1"/>
    <property type="molecule type" value="Genomic_DNA"/>
</dbReference>
<dbReference type="HAMAP" id="MF_00236">
    <property type="entry name" value="TatA_E"/>
    <property type="match status" value="1"/>
</dbReference>
<feature type="transmembrane region" description="Helical" evidence="9">
    <location>
        <begin position="6"/>
        <end position="29"/>
    </location>
</feature>
<keyword evidence="4 9" id="KW-0812">Transmembrane</keyword>
<dbReference type="STRING" id="1619308.B5808_08830"/>
<dbReference type="AlphaFoldDB" id="A0A1X9LLZ6"/>
<evidence type="ECO:0000256" key="10">
    <source>
        <dbReference type="SAM" id="MobiDB-lite"/>
    </source>
</evidence>
<dbReference type="Pfam" id="PF02416">
    <property type="entry name" value="TatA_B_E"/>
    <property type="match status" value="1"/>
</dbReference>
<dbReference type="PANTHER" id="PTHR42982:SF1">
    <property type="entry name" value="SEC-INDEPENDENT PROTEIN TRANSLOCASE PROTEIN TATA"/>
    <property type="match status" value="1"/>
</dbReference>
<comment type="subunit">
    <text evidence="9">The Tat system comprises two distinct complexes: a TatABC complex, containing multiple copies of TatA, TatB and TatC subunits, and a separate TatA complex, containing only TatA subunits. Substrates initially bind to the TatABC complex, which probably triggers association of the separate TatA complex to form the active translocon.</text>
</comment>
<dbReference type="PANTHER" id="PTHR42982">
    <property type="entry name" value="SEC-INDEPENDENT PROTEIN TRANSLOCASE PROTEIN TATA"/>
    <property type="match status" value="1"/>
</dbReference>
<evidence type="ECO:0000313" key="11">
    <source>
        <dbReference type="EMBL" id="ARJ05308.1"/>
    </source>
</evidence>
<evidence type="ECO:0000256" key="4">
    <source>
        <dbReference type="ARBA" id="ARBA00022692"/>
    </source>
</evidence>
<dbReference type="Proteomes" id="UP000192775">
    <property type="component" value="Chromosome"/>
</dbReference>
<accession>A0A1X9LLZ6</accession>
<evidence type="ECO:0000256" key="6">
    <source>
        <dbReference type="ARBA" id="ARBA00022989"/>
    </source>
</evidence>
<comment type="function">
    <text evidence="9">Part of the twin-arginine translocation (Tat) system that transports large folded proteins containing a characteristic twin-arginine motif in their signal peptide across membranes. TatA could form the protein-conducting channel of the Tat system.</text>
</comment>
<keyword evidence="5 9" id="KW-0653">Protein transport</keyword>
<dbReference type="RefSeq" id="WP_085019446.1">
    <property type="nucleotide sequence ID" value="NZ_BMHD01000001.1"/>
</dbReference>
<dbReference type="InterPro" id="IPR006312">
    <property type="entry name" value="TatA/E"/>
</dbReference>
<keyword evidence="12" id="KW-1185">Reference proteome</keyword>
<comment type="subcellular location">
    <subcellularLocation>
        <location evidence="1 9">Cell membrane</location>
        <topology evidence="1 9">Single-pass membrane protein</topology>
    </subcellularLocation>
</comment>
<dbReference type="Gene3D" id="1.20.5.3310">
    <property type="match status" value="1"/>
</dbReference>
<keyword evidence="8 9" id="KW-0472">Membrane</keyword>
<feature type="compositionally biased region" description="Low complexity" evidence="10">
    <location>
        <begin position="54"/>
        <end position="70"/>
    </location>
</feature>
<reference evidence="11 12" key="1">
    <citation type="submission" date="2017-04" db="EMBL/GenBank/DDBJ databases">
        <authorList>
            <person name="Afonso C.L."/>
            <person name="Miller P.J."/>
            <person name="Scott M.A."/>
            <person name="Spackman E."/>
            <person name="Goraichik I."/>
            <person name="Dimitrov K.M."/>
            <person name="Suarez D.L."/>
            <person name="Swayne D.E."/>
        </authorList>
    </citation>
    <scope>NUCLEOTIDE SEQUENCE [LARGE SCALE GENOMIC DNA]</scope>
    <source>
        <strain evidence="12">XA(T)</strain>
    </source>
</reference>
<sequence>MFGNAFGWPHLIVILLVVLLLFGATRLPALSRSLGQSMRIFRKEVKSMKDDDQPSSTGTTPSASTETSTPRADDTAHVTSVAESQNNPKS</sequence>
<evidence type="ECO:0000256" key="8">
    <source>
        <dbReference type="ARBA" id="ARBA00023136"/>
    </source>
</evidence>
<dbReference type="NCBIfam" id="TIGR01411">
    <property type="entry name" value="tatAE"/>
    <property type="match status" value="1"/>
</dbReference>
<keyword evidence="2 9" id="KW-0813">Transport</keyword>
<dbReference type="KEGG" id="cphy:B5808_08830"/>
<evidence type="ECO:0000256" key="9">
    <source>
        <dbReference type="HAMAP-Rule" id="MF_00236"/>
    </source>
</evidence>
<dbReference type="NCBIfam" id="NF001854">
    <property type="entry name" value="PRK00575.1"/>
    <property type="match status" value="1"/>
</dbReference>
<evidence type="ECO:0000256" key="7">
    <source>
        <dbReference type="ARBA" id="ARBA00023010"/>
    </source>
</evidence>
<dbReference type="GO" id="GO:0043953">
    <property type="term" value="P:protein transport by the Tat complex"/>
    <property type="evidence" value="ECO:0007669"/>
    <property type="project" value="UniProtKB-UniRule"/>
</dbReference>
<organism evidence="11 12">
    <name type="scientific">Cnuibacter physcomitrellae</name>
    <dbReference type="NCBI Taxonomy" id="1619308"/>
    <lineage>
        <taxon>Bacteria</taxon>
        <taxon>Bacillati</taxon>
        <taxon>Actinomycetota</taxon>
        <taxon>Actinomycetes</taxon>
        <taxon>Micrococcales</taxon>
        <taxon>Microbacteriaceae</taxon>
        <taxon>Cnuibacter</taxon>
    </lineage>
</organism>
<comment type="similarity">
    <text evidence="9">Belongs to the TatA/E family.</text>
</comment>
<evidence type="ECO:0000256" key="3">
    <source>
        <dbReference type="ARBA" id="ARBA00022475"/>
    </source>
</evidence>
<evidence type="ECO:0000256" key="1">
    <source>
        <dbReference type="ARBA" id="ARBA00004162"/>
    </source>
</evidence>
<name>A0A1X9LLZ6_9MICO</name>
<gene>
    <name evidence="9" type="primary">tatA</name>
    <name evidence="11" type="ORF">B5808_08830</name>
</gene>
<protein>
    <recommendedName>
        <fullName evidence="9">Sec-independent protein translocase protein TatA</fullName>
    </recommendedName>
</protein>
<proteinExistence type="inferred from homology"/>
<keyword evidence="3 9" id="KW-1003">Cell membrane</keyword>
<keyword evidence="7 9" id="KW-0811">Translocation</keyword>
<feature type="compositionally biased region" description="Polar residues" evidence="10">
    <location>
        <begin position="77"/>
        <end position="90"/>
    </location>
</feature>
<keyword evidence="6 9" id="KW-1133">Transmembrane helix</keyword>
<evidence type="ECO:0000256" key="5">
    <source>
        <dbReference type="ARBA" id="ARBA00022927"/>
    </source>
</evidence>
<dbReference type="GO" id="GO:0008320">
    <property type="term" value="F:protein transmembrane transporter activity"/>
    <property type="evidence" value="ECO:0007669"/>
    <property type="project" value="UniProtKB-UniRule"/>
</dbReference>
<dbReference type="InterPro" id="IPR003369">
    <property type="entry name" value="TatA/B/E"/>
</dbReference>
<evidence type="ECO:0000256" key="2">
    <source>
        <dbReference type="ARBA" id="ARBA00022448"/>
    </source>
</evidence>
<evidence type="ECO:0000313" key="12">
    <source>
        <dbReference type="Proteomes" id="UP000192775"/>
    </source>
</evidence>